<protein>
    <submittedName>
        <fullName evidence="2">Sulfate/molybdate transporter</fullName>
    </submittedName>
</protein>
<keyword evidence="1" id="KW-0472">Membrane</keyword>
<dbReference type="Proteomes" id="UP000694001">
    <property type="component" value="Chromosome"/>
</dbReference>
<dbReference type="RefSeq" id="WP_218285850.1">
    <property type="nucleotide sequence ID" value="NZ_CP076448.1"/>
</dbReference>
<dbReference type="EMBL" id="CP076448">
    <property type="protein sequence ID" value="QXM24793.1"/>
    <property type="molecule type" value="Genomic_DNA"/>
</dbReference>
<dbReference type="PANTHER" id="PTHR31970">
    <property type="match status" value="1"/>
</dbReference>
<dbReference type="PANTHER" id="PTHR31970:SF9">
    <property type="entry name" value="MOLYBDATE TRANSPORTER 2"/>
    <property type="match status" value="1"/>
</dbReference>
<keyword evidence="1" id="KW-1133">Transmembrane helix</keyword>
<dbReference type="KEGG" id="elio:KO353_00455"/>
<proteinExistence type="predicted"/>
<keyword evidence="1" id="KW-0812">Transmembrane</keyword>
<organism evidence="2 3">
    <name type="scientific">Elioraea tepida</name>
    <dbReference type="NCBI Taxonomy" id="2843330"/>
    <lineage>
        <taxon>Bacteria</taxon>
        <taxon>Pseudomonadati</taxon>
        <taxon>Pseudomonadota</taxon>
        <taxon>Alphaproteobacteria</taxon>
        <taxon>Acetobacterales</taxon>
        <taxon>Elioraeaceae</taxon>
        <taxon>Elioraea</taxon>
    </lineage>
</organism>
<reference evidence="2" key="1">
    <citation type="submission" date="2021-06" db="EMBL/GenBank/DDBJ databases">
        <title>Elioraea tepida, sp. nov., a moderately thermophilic aerobic anoxygenic phototrophic bacterium isolated from an alkaline siliceous hot spring mat community in Yellowstone National Park, WY, USA.</title>
        <authorList>
            <person name="Saini M.K."/>
            <person name="Yoshida S."/>
            <person name="Sebastian A."/>
            <person name="Hirose S."/>
            <person name="Hara E."/>
            <person name="Tamaki H."/>
            <person name="Soulier N.T."/>
            <person name="Albert I."/>
            <person name="Hanada S."/>
            <person name="Bryant D.A."/>
            <person name="Tank M."/>
        </authorList>
    </citation>
    <scope>NUCLEOTIDE SEQUENCE</scope>
    <source>
        <strain evidence="2">MS-P2</strain>
    </source>
</reference>
<evidence type="ECO:0000313" key="2">
    <source>
        <dbReference type="EMBL" id="QXM24793.1"/>
    </source>
</evidence>
<name>A0A975U2Y2_9PROT</name>
<dbReference type="AlphaFoldDB" id="A0A975U2Y2"/>
<dbReference type="Pfam" id="PF16983">
    <property type="entry name" value="MFS_MOT1"/>
    <property type="match status" value="1"/>
</dbReference>
<gene>
    <name evidence="2" type="ORF">KO353_00455</name>
</gene>
<evidence type="ECO:0000313" key="3">
    <source>
        <dbReference type="Proteomes" id="UP000694001"/>
    </source>
</evidence>
<dbReference type="GO" id="GO:0015098">
    <property type="term" value="F:molybdate ion transmembrane transporter activity"/>
    <property type="evidence" value="ECO:0007669"/>
    <property type="project" value="InterPro"/>
</dbReference>
<evidence type="ECO:0000256" key="1">
    <source>
        <dbReference type="SAM" id="Phobius"/>
    </source>
</evidence>
<dbReference type="InterPro" id="IPR031563">
    <property type="entry name" value="MOT1/MOT2"/>
</dbReference>
<keyword evidence="3" id="KW-1185">Reference proteome</keyword>
<accession>A0A975U2Y2</accession>
<feature type="transmembrane region" description="Helical" evidence="1">
    <location>
        <begin position="52"/>
        <end position="82"/>
    </location>
</feature>
<sequence length="92" mass="9014">MTERRLALTTGAGNLLLAPFGAMPMCHGAGGLVAQYRFSARTGSAPGLLGAILLVLGLGFAGDAAALLGAIPLAAVGALLVFAGGDLALSRH</sequence>